<dbReference type="AlphaFoldDB" id="K9WE32"/>
<accession>K9WE32</accession>
<evidence type="ECO:0000313" key="1">
    <source>
        <dbReference type="EMBL" id="AFZ18488.1"/>
    </source>
</evidence>
<evidence type="ECO:0000313" key="2">
    <source>
        <dbReference type="Proteomes" id="UP000010471"/>
    </source>
</evidence>
<sequence>MIEAIFLKGLIMTPEAIRVISQLRREFYSGFAAAMNMSVSITTSHPSTGNPPIAFWLDDRQQFNYLRVFAYKAPDELLPERPFILRVSVNKGGGIATAAKWRRGCRGMNQGWDFELTVLPEEILDFLPWLVSLVKSQENGSASYSPEPPHPFYFKPSNVSSNQEIWTQKAWQESKLSHIPVGVGL</sequence>
<dbReference type="EMBL" id="CP003630">
    <property type="protein sequence ID" value="AFZ18488.1"/>
    <property type="molecule type" value="Genomic_DNA"/>
</dbReference>
<dbReference type="Proteomes" id="UP000010471">
    <property type="component" value="Chromosome"/>
</dbReference>
<dbReference type="eggNOG" id="ENOG5032NKH">
    <property type="taxonomic scope" value="Bacteria"/>
</dbReference>
<proteinExistence type="predicted"/>
<gene>
    <name evidence="1" type="ORF">Mic7113_2703</name>
</gene>
<dbReference type="KEGG" id="mic:Mic7113_2703"/>
<reference evidence="1 2" key="1">
    <citation type="submission" date="2012-06" db="EMBL/GenBank/DDBJ databases">
        <title>Finished chromosome of genome of Microcoleus sp. PCC 7113.</title>
        <authorList>
            <consortium name="US DOE Joint Genome Institute"/>
            <person name="Gugger M."/>
            <person name="Coursin T."/>
            <person name="Rippka R."/>
            <person name="Tandeau De Marsac N."/>
            <person name="Huntemann M."/>
            <person name="Wei C.-L."/>
            <person name="Han J."/>
            <person name="Detter J.C."/>
            <person name="Han C."/>
            <person name="Tapia R."/>
            <person name="Chen A."/>
            <person name="Kyrpides N."/>
            <person name="Mavromatis K."/>
            <person name="Markowitz V."/>
            <person name="Szeto E."/>
            <person name="Ivanova N."/>
            <person name="Pagani I."/>
            <person name="Pati A."/>
            <person name="Goodwin L."/>
            <person name="Nordberg H.P."/>
            <person name="Cantor M.N."/>
            <person name="Hua S.X."/>
            <person name="Woyke T."/>
            <person name="Kerfeld C.A."/>
        </authorList>
    </citation>
    <scope>NUCLEOTIDE SEQUENCE [LARGE SCALE GENOMIC DNA]</scope>
    <source>
        <strain evidence="1 2">PCC 7113</strain>
    </source>
</reference>
<keyword evidence="2" id="KW-1185">Reference proteome</keyword>
<organism evidence="1 2">
    <name type="scientific">Allocoleopsis franciscana PCC 7113</name>
    <dbReference type="NCBI Taxonomy" id="1173027"/>
    <lineage>
        <taxon>Bacteria</taxon>
        <taxon>Bacillati</taxon>
        <taxon>Cyanobacteriota</taxon>
        <taxon>Cyanophyceae</taxon>
        <taxon>Coleofasciculales</taxon>
        <taxon>Coleofasciculaceae</taxon>
        <taxon>Allocoleopsis</taxon>
        <taxon>Allocoleopsis franciscana</taxon>
    </lineage>
</organism>
<dbReference type="HOGENOM" id="CLU_1591533_0_0_3"/>
<protein>
    <submittedName>
        <fullName evidence="1">Uncharacterized protein</fullName>
    </submittedName>
</protein>
<name>K9WE32_9CYAN</name>